<evidence type="ECO:0000313" key="1">
    <source>
        <dbReference type="EMBL" id="GIG14790.1"/>
    </source>
</evidence>
<accession>A0A8J3LL94</accession>
<dbReference type="AlphaFoldDB" id="A0A8J3LL94"/>
<evidence type="ECO:0000313" key="2">
    <source>
        <dbReference type="Proteomes" id="UP000660339"/>
    </source>
</evidence>
<dbReference type="RefSeq" id="WP_166378320.1">
    <property type="nucleotide sequence ID" value="NZ_BAAATT010000007.1"/>
</dbReference>
<dbReference type="Proteomes" id="UP000660339">
    <property type="component" value="Unassembled WGS sequence"/>
</dbReference>
<proteinExistence type="predicted"/>
<dbReference type="EMBL" id="BONJ01000016">
    <property type="protein sequence ID" value="GIG14790.1"/>
    <property type="molecule type" value="Genomic_DNA"/>
</dbReference>
<comment type="caution">
    <text evidence="1">The sequence shown here is derived from an EMBL/GenBank/DDBJ whole genome shotgun (WGS) entry which is preliminary data.</text>
</comment>
<organism evidence="1 2">
    <name type="scientific">Catellatospora methionotrophica</name>
    <dbReference type="NCBI Taxonomy" id="121620"/>
    <lineage>
        <taxon>Bacteria</taxon>
        <taxon>Bacillati</taxon>
        <taxon>Actinomycetota</taxon>
        <taxon>Actinomycetes</taxon>
        <taxon>Micromonosporales</taxon>
        <taxon>Micromonosporaceae</taxon>
        <taxon>Catellatospora</taxon>
    </lineage>
</organism>
<name>A0A8J3LL94_9ACTN</name>
<gene>
    <name evidence="1" type="ORF">Cme02nite_31220</name>
</gene>
<protein>
    <submittedName>
        <fullName evidence="1">Uncharacterized protein</fullName>
    </submittedName>
</protein>
<reference evidence="1" key="1">
    <citation type="submission" date="2021-01" db="EMBL/GenBank/DDBJ databases">
        <title>Whole genome shotgun sequence of Catellatospora methionotrophica NBRC 14553.</title>
        <authorList>
            <person name="Komaki H."/>
            <person name="Tamura T."/>
        </authorList>
    </citation>
    <scope>NUCLEOTIDE SEQUENCE</scope>
    <source>
        <strain evidence="1">NBRC 14553</strain>
    </source>
</reference>
<sequence length="520" mass="55924">MVNSEETGRSGPTPPRVLAVDLATALSELCDTDPDRAGAAYSSLWPSVFANGRLTPHTAWAVGELVAVLGDPALGAGDATIRNGVLFLLREIARVTADVDAVRVSKGGPLADCFALLPEVFASVWPIPPGWPSWTRTMAASTAAMLVRHPRLVTRRADVIAYHQETALATADRRECASLVFGLGELGVAPRNWLDDPRLAVRTCAALAPALSDDPDATEVLARAAERPRAFDHSFTEPFVPAAHRMMYLPQLREPPHRALIRTVCERTGDFGRLVHGALSAVGLRGAVRPVAEFGPYLRHAFPAGLPVGDVVSTEQERFARALTDRDELWDGTCAGVGEMFAAAGLPHDREQWCEVRVPVALDGAGRPTYDGVRIFLTLPTWSVRASPQLFLSADRTDPDLLRKLLDVVSAGEVAVEFEGPLQFSAAATGVEAGQLDVGELVARGPYNCQPHYGVGVAAALSLWVSAYQWRDGIAYRQQFVDGVPAGPVETLGPADRADGYRFVFELDPEWVPPGIRLPG</sequence>
<dbReference type="InterPro" id="IPR036890">
    <property type="entry name" value="HATPase_C_sf"/>
</dbReference>
<keyword evidence="2" id="KW-1185">Reference proteome</keyword>
<dbReference type="Gene3D" id="3.30.565.10">
    <property type="entry name" value="Histidine kinase-like ATPase, C-terminal domain"/>
    <property type="match status" value="1"/>
</dbReference>